<evidence type="ECO:0000256" key="1">
    <source>
        <dbReference type="ARBA" id="ARBA00004651"/>
    </source>
</evidence>
<feature type="transmembrane region" description="Helical" evidence="8">
    <location>
        <begin position="304"/>
        <end position="321"/>
    </location>
</feature>
<keyword evidence="11" id="KW-1185">Reference proteome</keyword>
<protein>
    <submittedName>
        <fullName evidence="10">Glycosyltransferase family 39 protein</fullName>
        <ecNumber evidence="10">2.4.-.-</ecNumber>
    </submittedName>
</protein>
<feature type="transmembrane region" description="Helical" evidence="8">
    <location>
        <begin position="172"/>
        <end position="189"/>
    </location>
</feature>
<evidence type="ECO:0000256" key="7">
    <source>
        <dbReference type="ARBA" id="ARBA00023136"/>
    </source>
</evidence>
<dbReference type="PANTHER" id="PTHR33908:SF11">
    <property type="entry name" value="MEMBRANE PROTEIN"/>
    <property type="match status" value="1"/>
</dbReference>
<dbReference type="Pfam" id="PF13231">
    <property type="entry name" value="PMT_2"/>
    <property type="match status" value="1"/>
</dbReference>
<feature type="transmembrane region" description="Helical" evidence="8">
    <location>
        <begin position="357"/>
        <end position="375"/>
    </location>
</feature>
<evidence type="ECO:0000256" key="3">
    <source>
        <dbReference type="ARBA" id="ARBA00022676"/>
    </source>
</evidence>
<dbReference type="GO" id="GO:0016757">
    <property type="term" value="F:glycosyltransferase activity"/>
    <property type="evidence" value="ECO:0007669"/>
    <property type="project" value="UniProtKB-KW"/>
</dbReference>
<dbReference type="InterPro" id="IPR050297">
    <property type="entry name" value="LipidA_mod_glycosyltrf_83"/>
</dbReference>
<feature type="transmembrane region" description="Helical" evidence="8">
    <location>
        <begin position="333"/>
        <end position="351"/>
    </location>
</feature>
<keyword evidence="4 10" id="KW-0808">Transferase</keyword>
<evidence type="ECO:0000313" key="10">
    <source>
        <dbReference type="EMBL" id="MBT1072498.1"/>
    </source>
</evidence>
<evidence type="ECO:0000256" key="4">
    <source>
        <dbReference type="ARBA" id="ARBA00022679"/>
    </source>
</evidence>
<dbReference type="InterPro" id="IPR038731">
    <property type="entry name" value="RgtA/B/C-like"/>
</dbReference>
<dbReference type="EMBL" id="JAHDYS010000010">
    <property type="protein sequence ID" value="MBT1072498.1"/>
    <property type="molecule type" value="Genomic_DNA"/>
</dbReference>
<evidence type="ECO:0000256" key="5">
    <source>
        <dbReference type="ARBA" id="ARBA00022692"/>
    </source>
</evidence>
<keyword evidence="2" id="KW-1003">Cell membrane</keyword>
<dbReference type="EC" id="2.4.-.-" evidence="10"/>
<dbReference type="Proteomes" id="UP000784128">
    <property type="component" value="Unassembled WGS sequence"/>
</dbReference>
<comment type="subcellular location">
    <subcellularLocation>
        <location evidence="1">Cell membrane</location>
        <topology evidence="1">Multi-pass membrane protein</topology>
    </subcellularLocation>
</comment>
<keyword evidence="5 8" id="KW-0812">Transmembrane</keyword>
<organism evidence="10 11">
    <name type="scientific">Pelotalea chapellei</name>
    <dbReference type="NCBI Taxonomy" id="44671"/>
    <lineage>
        <taxon>Bacteria</taxon>
        <taxon>Pseudomonadati</taxon>
        <taxon>Thermodesulfobacteriota</taxon>
        <taxon>Desulfuromonadia</taxon>
        <taxon>Geobacterales</taxon>
        <taxon>Geobacteraceae</taxon>
        <taxon>Pelotalea</taxon>
    </lineage>
</organism>
<feature type="transmembrane region" description="Helical" evidence="8">
    <location>
        <begin position="240"/>
        <end position="261"/>
    </location>
</feature>
<dbReference type="RefSeq" id="WP_214299545.1">
    <property type="nucleotide sequence ID" value="NZ_JAHDYS010000010.1"/>
</dbReference>
<name>A0ABS5U9X5_9BACT</name>
<feature type="transmembrane region" description="Helical" evidence="8">
    <location>
        <begin position="147"/>
        <end position="166"/>
    </location>
</feature>
<keyword evidence="7 8" id="KW-0472">Membrane</keyword>
<feature type="transmembrane region" description="Helical" evidence="8">
    <location>
        <begin position="382"/>
        <end position="402"/>
    </location>
</feature>
<keyword evidence="3 10" id="KW-0328">Glycosyltransferase</keyword>
<accession>A0ABS5U9X5</accession>
<evidence type="ECO:0000256" key="6">
    <source>
        <dbReference type="ARBA" id="ARBA00022989"/>
    </source>
</evidence>
<evidence type="ECO:0000313" key="11">
    <source>
        <dbReference type="Proteomes" id="UP000784128"/>
    </source>
</evidence>
<evidence type="ECO:0000256" key="8">
    <source>
        <dbReference type="SAM" id="Phobius"/>
    </source>
</evidence>
<feature type="transmembrane region" description="Helical" evidence="8">
    <location>
        <begin position="201"/>
        <end position="234"/>
    </location>
</feature>
<sequence>MNPILLNIFKRRICLSALLVLFFVQSFTSLVGKSATYDEILYFGIGKYLLLNQKWDVMGSIVHPPLTYYLNSLPLLFVDEDPRLWEYDKNTKRDLIFLGASDVLRGQGILMSPENRDDRILILSRLMTLLVGVLLGFYVYRFARDLYGEWGGMLSLFLFTFCPNMLALSGNAVPDIPLTAFSFIFIYYLRKCLRDSTYRNILLAGTYLGLALLTKFPALLLLPVGGLLCLAVAWTERRPFVKPALIICAVAFLLLFAGYGFQITPFLQGLEYRNAQIGRGHLSFLAGEYSVHGWWYYYPVAFLLKTPLAFIVLLCTALVMLARARGAALRDSLFLIVPAAAVLLVFCVSSYSVALRYILPVYPFLFVLAGSLVVYGKKFKVLIVLMALWYISASLQIAPHYLAYFNELAGGPDKGYRYLVDGNLDWGQDLKGLKKFMDNNGIKRISLSYFGADAPSRHGIDYDWLPSYHLEDLHPERSAPAPEDQPIAVSATNLQGTYLQPNDQYAWLRDIQPVAKIGYSIFIYDLSGTKSYKANSKY</sequence>
<comment type="caution">
    <text evidence="10">The sequence shown here is derived from an EMBL/GenBank/DDBJ whole genome shotgun (WGS) entry which is preliminary data.</text>
</comment>
<reference evidence="10 11" key="1">
    <citation type="submission" date="2021-05" db="EMBL/GenBank/DDBJ databases">
        <title>The draft genome of Geobacter chapellei DSM 13688.</title>
        <authorList>
            <person name="Xu Z."/>
            <person name="Masuda Y."/>
            <person name="Itoh H."/>
            <person name="Senoo K."/>
        </authorList>
    </citation>
    <scope>NUCLEOTIDE SEQUENCE [LARGE SCALE GENOMIC DNA]</scope>
    <source>
        <strain evidence="10 11">DSM 13688</strain>
    </source>
</reference>
<feature type="transmembrane region" description="Helical" evidence="8">
    <location>
        <begin position="120"/>
        <end position="140"/>
    </location>
</feature>
<keyword evidence="6 8" id="KW-1133">Transmembrane helix</keyword>
<evidence type="ECO:0000259" key="9">
    <source>
        <dbReference type="Pfam" id="PF13231"/>
    </source>
</evidence>
<proteinExistence type="predicted"/>
<feature type="domain" description="Glycosyltransferase RgtA/B/C/D-like" evidence="9">
    <location>
        <begin position="125"/>
        <end position="257"/>
    </location>
</feature>
<evidence type="ECO:0000256" key="2">
    <source>
        <dbReference type="ARBA" id="ARBA00022475"/>
    </source>
</evidence>
<dbReference type="PANTHER" id="PTHR33908">
    <property type="entry name" value="MANNOSYLTRANSFERASE YKCB-RELATED"/>
    <property type="match status" value="1"/>
</dbReference>
<gene>
    <name evidence="10" type="ORF">KJB30_11925</name>
</gene>